<dbReference type="GO" id="GO:0007043">
    <property type="term" value="P:cell-cell junction assembly"/>
    <property type="evidence" value="ECO:0007669"/>
    <property type="project" value="TreeGrafter"/>
</dbReference>
<evidence type="ECO:0000256" key="15">
    <source>
        <dbReference type="SAM" id="SignalP"/>
    </source>
</evidence>
<dbReference type="GO" id="GO:0016342">
    <property type="term" value="C:catenin complex"/>
    <property type="evidence" value="ECO:0007669"/>
    <property type="project" value="TreeGrafter"/>
</dbReference>
<dbReference type="Gene3D" id="2.60.40.60">
    <property type="entry name" value="Cadherins"/>
    <property type="match status" value="5"/>
</dbReference>
<dbReference type="GO" id="GO:0016477">
    <property type="term" value="P:cell migration"/>
    <property type="evidence" value="ECO:0007669"/>
    <property type="project" value="TreeGrafter"/>
</dbReference>
<dbReference type="GO" id="GO:0005509">
    <property type="term" value="F:calcium ion binding"/>
    <property type="evidence" value="ECO:0007669"/>
    <property type="project" value="UniProtKB-UniRule"/>
</dbReference>
<keyword evidence="8 14" id="KW-0472">Membrane</keyword>
<dbReference type="InterPro" id="IPR002126">
    <property type="entry name" value="Cadherin-like_dom"/>
</dbReference>
<feature type="domain" description="Cadherin" evidence="16">
    <location>
        <begin position="514"/>
        <end position="623"/>
    </location>
</feature>
<reference evidence="17 18" key="1">
    <citation type="submission" date="2020-10" db="EMBL/GenBank/DDBJ databases">
        <title>Pygocentrus nattereri (red-bellied piranha) genome, fPygNat1, primary haplotype.</title>
        <authorList>
            <person name="Myers G."/>
            <person name="Meyer A."/>
            <person name="Karagic N."/>
            <person name="Pippel M."/>
            <person name="Winkler S."/>
            <person name="Tracey A."/>
            <person name="Wood J."/>
            <person name="Formenti G."/>
            <person name="Howe K."/>
            <person name="Fedrigo O."/>
            <person name="Jarvis E.D."/>
        </authorList>
    </citation>
    <scope>NUCLEOTIDE SEQUENCE [LARGE SCALE GENOMIC DNA]</scope>
</reference>
<dbReference type="FunFam" id="2.60.40.60:FF:000124">
    <property type="entry name" value="Cadherin-related family member 1"/>
    <property type="match status" value="1"/>
</dbReference>
<accession>A0AAR2IN37</accession>
<evidence type="ECO:0000256" key="13">
    <source>
        <dbReference type="PROSITE-ProRule" id="PRU00043"/>
    </source>
</evidence>
<dbReference type="GO" id="GO:0007156">
    <property type="term" value="P:homophilic cell adhesion via plasma membrane adhesion molecules"/>
    <property type="evidence" value="ECO:0007669"/>
    <property type="project" value="InterPro"/>
</dbReference>
<keyword evidence="9" id="KW-0675">Receptor</keyword>
<dbReference type="PROSITE" id="PS50268">
    <property type="entry name" value="CADHERIN_2"/>
    <property type="match status" value="5"/>
</dbReference>
<feature type="chain" id="PRO_5043815101" description="Cadherin-related family member 1" evidence="15">
    <location>
        <begin position="19"/>
        <end position="795"/>
    </location>
</feature>
<protein>
    <recommendedName>
        <fullName evidence="10">Cadherin-related family member 1</fullName>
    </recommendedName>
    <alternativeName>
        <fullName evidence="11">Photoreceptor cadherin</fullName>
    </alternativeName>
    <alternativeName>
        <fullName evidence="12">Protocadherin-21</fullName>
    </alternativeName>
</protein>
<dbReference type="SUPFAM" id="SSF49313">
    <property type="entry name" value="Cadherin-like"/>
    <property type="match status" value="5"/>
</dbReference>
<evidence type="ECO:0000256" key="4">
    <source>
        <dbReference type="ARBA" id="ARBA00022737"/>
    </source>
</evidence>
<dbReference type="GO" id="GO:0008013">
    <property type="term" value="F:beta-catenin binding"/>
    <property type="evidence" value="ECO:0007669"/>
    <property type="project" value="TreeGrafter"/>
</dbReference>
<comment type="subcellular location">
    <subcellularLocation>
        <location evidence="1">Membrane</location>
        <topology evidence="1">Single-pass membrane protein</topology>
    </subcellularLocation>
</comment>
<keyword evidence="4" id="KW-0677">Repeat</keyword>
<dbReference type="FunFam" id="2.60.40.60:FF:000122">
    <property type="entry name" value="Cadherin-related family member 1"/>
    <property type="match status" value="1"/>
</dbReference>
<evidence type="ECO:0000256" key="2">
    <source>
        <dbReference type="ARBA" id="ARBA00022692"/>
    </source>
</evidence>
<feature type="transmembrane region" description="Helical" evidence="14">
    <location>
        <begin position="636"/>
        <end position="659"/>
    </location>
</feature>
<dbReference type="FunFam" id="2.60.40.60:FF:000126">
    <property type="entry name" value="Cadherin-related family member 1"/>
    <property type="match status" value="1"/>
</dbReference>
<feature type="signal peptide" evidence="15">
    <location>
        <begin position="1"/>
        <end position="18"/>
    </location>
</feature>
<dbReference type="GO" id="GO:0016339">
    <property type="term" value="P:calcium-dependent cell-cell adhesion via plasma membrane cell adhesion molecules"/>
    <property type="evidence" value="ECO:0007669"/>
    <property type="project" value="TreeGrafter"/>
</dbReference>
<reference evidence="17" key="2">
    <citation type="submission" date="2025-08" db="UniProtKB">
        <authorList>
            <consortium name="Ensembl"/>
        </authorList>
    </citation>
    <scope>IDENTIFICATION</scope>
</reference>
<evidence type="ECO:0000313" key="18">
    <source>
        <dbReference type="Proteomes" id="UP001501920"/>
    </source>
</evidence>
<feature type="domain" description="Cadherin" evidence="16">
    <location>
        <begin position="37"/>
        <end position="130"/>
    </location>
</feature>
<keyword evidence="7 14" id="KW-1133">Transmembrane helix</keyword>
<keyword evidence="3 15" id="KW-0732">Signal</keyword>
<dbReference type="GO" id="GO:0000902">
    <property type="term" value="P:cell morphogenesis"/>
    <property type="evidence" value="ECO:0007669"/>
    <property type="project" value="TreeGrafter"/>
</dbReference>
<dbReference type="GO" id="GO:0005912">
    <property type="term" value="C:adherens junction"/>
    <property type="evidence" value="ECO:0007669"/>
    <property type="project" value="TreeGrafter"/>
</dbReference>
<dbReference type="SMART" id="SM00112">
    <property type="entry name" value="CA"/>
    <property type="match status" value="5"/>
</dbReference>
<dbReference type="CDD" id="cd11304">
    <property type="entry name" value="Cadherin_repeat"/>
    <property type="match status" value="4"/>
</dbReference>
<evidence type="ECO:0000256" key="10">
    <source>
        <dbReference type="ARBA" id="ARBA00044073"/>
    </source>
</evidence>
<dbReference type="InterPro" id="IPR015919">
    <property type="entry name" value="Cadherin-like_sf"/>
</dbReference>
<dbReference type="PANTHER" id="PTHR24027">
    <property type="entry name" value="CADHERIN-23"/>
    <property type="match status" value="1"/>
</dbReference>
<feature type="domain" description="Cadherin" evidence="16">
    <location>
        <begin position="295"/>
        <end position="408"/>
    </location>
</feature>
<keyword evidence="6" id="KW-0130">Cell adhesion</keyword>
<feature type="domain" description="Cadherin" evidence="16">
    <location>
        <begin position="135"/>
        <end position="240"/>
    </location>
</feature>
<dbReference type="Pfam" id="PF00028">
    <property type="entry name" value="Cadherin"/>
    <property type="match status" value="4"/>
</dbReference>
<dbReference type="FunFam" id="2.60.40.60:FF:000113">
    <property type="entry name" value="Cadherin-related family member 1"/>
    <property type="match status" value="1"/>
</dbReference>
<sequence length="795" mass="88126">FLGLHLFSPFLFISQSDYAPYFYDNGPHSNNGNLALFSLSEDTPKGTQIYVLNGTDPEGQPVRYGLSFDPGSKEYFRVDPKSGVVTLIEELDREEQDELEVLVSISDGLNKVVEKVRVFVMDANDERPQFQNMPSIVDNTPSGSSIYKVQTVDRDTGSGGSVTYFLQSNDPNSKFAIDRHSGVLRIKPGENLDYERSRTHFVTVVAKDGGGNYNGRVQVMSSSATLTINVIDSQDSPPVFVGTPYFGYVYEVSSPASASEVNAEGNLMDFSVTTVTIRVVDLNNHPPTFYGESGPQNMFELTMYEHPPEGEILRGLKITVNDSDQGANAKFNLRLVGPGRMLRVVPQTVLNEAQVTILVEDSAAIDYEKSQSLTFKLLAVEIDTPERFSATADIVINLLDTNDNAPKFSSDFYIARIPENSPGGSNVVSVTATDPDSGLWGVVKYSIYGSGSDLFLIQSDSGIIYTQPWASLDAEVKSKYNFYVKAEDTEGKYSLAEVFVTVLDLNDHSPEFNENSLEKTMVIGAPVKVEAVDDDAEEPNNVIEYSIMKVEPDNIFDINAETGEIKLKPYIKSMDIVQNITNQKECTWSVVVQARDRGSPSFSTTTVVKIDITEATQLRGPFASFLMQSRENPMQILGLISGVIIVMVVVTVLISTVMFMRTKNSNKILPSRRIIRRRAKHRKQWNFQNPFKPQNNGENFMMKESEVPLAENINCNNNSVGTRWSPPAPPRAPLPPPLPGHSRSGECLWAVPTVSASVASKSKKRSCRHKENPINTALVSELKLKLEQKKITNRY</sequence>
<evidence type="ECO:0000256" key="7">
    <source>
        <dbReference type="ARBA" id="ARBA00022989"/>
    </source>
</evidence>
<dbReference type="GO" id="GO:0044331">
    <property type="term" value="P:cell-cell adhesion mediated by cadherin"/>
    <property type="evidence" value="ECO:0007669"/>
    <property type="project" value="TreeGrafter"/>
</dbReference>
<name>A0AAR2IN37_PYGNA</name>
<evidence type="ECO:0000256" key="1">
    <source>
        <dbReference type="ARBA" id="ARBA00004167"/>
    </source>
</evidence>
<proteinExistence type="predicted"/>
<dbReference type="PRINTS" id="PR00205">
    <property type="entry name" value="CADHERIN"/>
</dbReference>
<dbReference type="GO" id="GO:0034332">
    <property type="term" value="P:adherens junction organization"/>
    <property type="evidence" value="ECO:0007669"/>
    <property type="project" value="TreeGrafter"/>
</dbReference>
<evidence type="ECO:0000256" key="6">
    <source>
        <dbReference type="ARBA" id="ARBA00022889"/>
    </source>
</evidence>
<dbReference type="GeneTree" id="ENSGT00940000155509"/>
<dbReference type="FunFam" id="2.60.40.60:FF:000111">
    <property type="entry name" value="Cadherin-related family member 1"/>
    <property type="match status" value="1"/>
</dbReference>
<keyword evidence="5 13" id="KW-0106">Calcium</keyword>
<evidence type="ECO:0000256" key="14">
    <source>
        <dbReference type="SAM" id="Phobius"/>
    </source>
</evidence>
<dbReference type="Proteomes" id="UP001501920">
    <property type="component" value="Chromosome 5"/>
</dbReference>
<dbReference type="PANTHER" id="PTHR24027:SF413">
    <property type="entry name" value="CADHERIN RELATED FAMILY MEMBER 1"/>
    <property type="match status" value="1"/>
</dbReference>
<evidence type="ECO:0000256" key="3">
    <source>
        <dbReference type="ARBA" id="ARBA00022729"/>
    </source>
</evidence>
<dbReference type="InterPro" id="IPR039808">
    <property type="entry name" value="Cadherin"/>
</dbReference>
<keyword evidence="18" id="KW-1185">Reference proteome</keyword>
<evidence type="ECO:0000259" key="16">
    <source>
        <dbReference type="PROSITE" id="PS50268"/>
    </source>
</evidence>
<evidence type="ECO:0000256" key="9">
    <source>
        <dbReference type="ARBA" id="ARBA00023170"/>
    </source>
</evidence>
<organism evidence="17 18">
    <name type="scientific">Pygocentrus nattereri</name>
    <name type="common">Red-bellied piranha</name>
    <dbReference type="NCBI Taxonomy" id="42514"/>
    <lineage>
        <taxon>Eukaryota</taxon>
        <taxon>Metazoa</taxon>
        <taxon>Chordata</taxon>
        <taxon>Craniata</taxon>
        <taxon>Vertebrata</taxon>
        <taxon>Euteleostomi</taxon>
        <taxon>Actinopterygii</taxon>
        <taxon>Neopterygii</taxon>
        <taxon>Teleostei</taxon>
        <taxon>Ostariophysi</taxon>
        <taxon>Characiformes</taxon>
        <taxon>Characoidei</taxon>
        <taxon>Pygocentrus</taxon>
    </lineage>
</organism>
<keyword evidence="2 14" id="KW-0812">Transmembrane</keyword>
<evidence type="ECO:0000256" key="12">
    <source>
        <dbReference type="ARBA" id="ARBA00044335"/>
    </source>
</evidence>
<feature type="domain" description="Cadherin" evidence="16">
    <location>
        <begin position="409"/>
        <end position="512"/>
    </location>
</feature>
<dbReference type="PROSITE" id="PS00232">
    <property type="entry name" value="CADHERIN_1"/>
    <property type="match status" value="2"/>
</dbReference>
<evidence type="ECO:0000256" key="11">
    <source>
        <dbReference type="ARBA" id="ARBA00044253"/>
    </source>
</evidence>
<evidence type="ECO:0000256" key="5">
    <source>
        <dbReference type="ARBA" id="ARBA00022837"/>
    </source>
</evidence>
<evidence type="ECO:0000313" key="17">
    <source>
        <dbReference type="Ensembl" id="ENSPNAP00000039452.1"/>
    </source>
</evidence>
<dbReference type="GO" id="GO:0045296">
    <property type="term" value="F:cadherin binding"/>
    <property type="evidence" value="ECO:0007669"/>
    <property type="project" value="TreeGrafter"/>
</dbReference>
<reference evidence="17" key="3">
    <citation type="submission" date="2025-09" db="UniProtKB">
        <authorList>
            <consortium name="Ensembl"/>
        </authorList>
    </citation>
    <scope>IDENTIFICATION</scope>
</reference>
<dbReference type="AlphaFoldDB" id="A0AAR2IN37"/>
<dbReference type="InterPro" id="IPR020894">
    <property type="entry name" value="Cadherin_CS"/>
</dbReference>
<evidence type="ECO:0000256" key="8">
    <source>
        <dbReference type="ARBA" id="ARBA00023136"/>
    </source>
</evidence>
<dbReference type="Ensembl" id="ENSPNAT00000043832.1">
    <property type="protein sequence ID" value="ENSPNAP00000039452.1"/>
    <property type="gene ID" value="ENSPNAG00000000708.2"/>
</dbReference>